<keyword evidence="2" id="KW-1185">Reference proteome</keyword>
<dbReference type="EMBL" id="SHKM01000001">
    <property type="protein sequence ID" value="RZT89342.1"/>
    <property type="molecule type" value="Genomic_DNA"/>
</dbReference>
<organism evidence="1 2">
    <name type="scientific">Azospira oryzae</name>
    <dbReference type="NCBI Taxonomy" id="146939"/>
    <lineage>
        <taxon>Bacteria</taxon>
        <taxon>Pseudomonadati</taxon>
        <taxon>Pseudomonadota</taxon>
        <taxon>Betaproteobacteria</taxon>
        <taxon>Rhodocyclales</taxon>
        <taxon>Rhodocyclaceae</taxon>
        <taxon>Azospira</taxon>
    </lineage>
</organism>
<protein>
    <submittedName>
        <fullName evidence="1">Uncharacterized protein</fullName>
    </submittedName>
</protein>
<accession>A0ABY0IP58</accession>
<evidence type="ECO:0000313" key="2">
    <source>
        <dbReference type="Proteomes" id="UP000292136"/>
    </source>
</evidence>
<proteinExistence type="predicted"/>
<reference evidence="1 2" key="1">
    <citation type="submission" date="2019-02" db="EMBL/GenBank/DDBJ databases">
        <title>Genomic Encyclopedia of Type Strains, Phase IV (KMG-IV): sequencing the most valuable type-strain genomes for metagenomic binning, comparative biology and taxonomic classification.</title>
        <authorList>
            <person name="Goeker M."/>
        </authorList>
    </citation>
    <scope>NUCLEOTIDE SEQUENCE [LARGE SCALE GENOMIC DNA]</scope>
    <source>
        <strain evidence="1 2">DSM 21223</strain>
    </source>
</reference>
<sequence>MTVISTFAVAGFPILFGDLLLTGSTVDGKMIAVPAQGEVQDFFGDSGWSISGLSQKVCLLSDSCAIAWSGSWLSAKVAICELRRRALAGPLSVDTILTYLEGEPDIKSHPASFIGLVHDGSGLHQFHFGAEELRTTSIGTAYVSGTGSCAIREFADMLSNIESAATGTLTAGNVAIARALSLGGILLQSEFFGKSSAFTLRNMFGGGYEIAYFSNGRIQKLPEVTYVIWEAQIDGPHLHVSHPLLIIKQAYVGDHLLIKSARIESSVVAPTPNLVDEQNHVITPLFDTSPPPDLQFLRSISLQSKLLCHCILAVRNNEIIGLYTRVQQYSSDSELTVTFEDSEGQLRFSIRHDTASEITQSLMRFRR</sequence>
<dbReference type="RefSeq" id="WP_130458140.1">
    <property type="nucleotide sequence ID" value="NZ_SHKM01000001.1"/>
</dbReference>
<evidence type="ECO:0000313" key="1">
    <source>
        <dbReference type="EMBL" id="RZT89342.1"/>
    </source>
</evidence>
<comment type="caution">
    <text evidence="1">The sequence shown here is derived from an EMBL/GenBank/DDBJ whole genome shotgun (WGS) entry which is preliminary data.</text>
</comment>
<gene>
    <name evidence="1" type="ORF">EV678_0123</name>
</gene>
<dbReference type="Proteomes" id="UP000292136">
    <property type="component" value="Unassembled WGS sequence"/>
</dbReference>
<name>A0ABY0IP58_9RHOO</name>